<dbReference type="InterPro" id="IPR032675">
    <property type="entry name" value="LRR_dom_sf"/>
</dbReference>
<evidence type="ECO:0000313" key="3">
    <source>
        <dbReference type="EMBL" id="KOO35952.1"/>
    </source>
</evidence>
<dbReference type="InterPro" id="IPR001611">
    <property type="entry name" value="Leu-rich_rpt"/>
</dbReference>
<evidence type="ECO:0000256" key="1">
    <source>
        <dbReference type="ARBA" id="ARBA00022614"/>
    </source>
</evidence>
<sequence length="430" mass="48190">MMQPGGNHNWDIVSTDPLVSDPCPRDTEFNKSWMGASCDDPCYYPIDGENCRFGRITGLQLSHNNLVGTLPDSLFDQLINLTIIDLSHNQLSGTIPTTIGRLRNIATFSLAHNRFSGTIPTEIRNMGSHAMPEENAPSLELINELTEEYYNSTGGLTNFTIDDELLYSFGLSQFDVSHNNLNGTLPTTIGELSNLEALDVSSNPDLGADGCCVGADSYFNSFYGYNTTIPTEIGNLRKLQVFRMDWSRFMRQIPTEVGNLRSLKYWRLQGSFTTNQVSGSIPTEFGRLSRLVEFMMENNTLSGTIPNEITSMDSLETFQVQDNQLSGTLPQNIGDLQNLYYWDTFGNKLEGDMPSSIAKLGGSIEYLYIQNEHTDSLRNYYCQQRISDSAIGRKHNWQVIANEYIKHKYASACVNPYDVHRAFEALSGDV</sequence>
<keyword evidence="2" id="KW-0677">Repeat</keyword>
<accession>A0A0M0KBL5</accession>
<dbReference type="InterPro" id="IPR052941">
    <property type="entry name" value="StomDev_PlantInt_Reg"/>
</dbReference>
<name>A0A0M0KBL5_9EUKA</name>
<keyword evidence="4" id="KW-1185">Reference proteome</keyword>
<evidence type="ECO:0000256" key="2">
    <source>
        <dbReference type="ARBA" id="ARBA00022737"/>
    </source>
</evidence>
<evidence type="ECO:0000313" key="4">
    <source>
        <dbReference type="Proteomes" id="UP000037460"/>
    </source>
</evidence>
<organism evidence="3 4">
    <name type="scientific">Chrysochromulina tobinii</name>
    <dbReference type="NCBI Taxonomy" id="1460289"/>
    <lineage>
        <taxon>Eukaryota</taxon>
        <taxon>Haptista</taxon>
        <taxon>Haptophyta</taxon>
        <taxon>Prymnesiophyceae</taxon>
        <taxon>Prymnesiales</taxon>
        <taxon>Chrysochromulinaceae</taxon>
        <taxon>Chrysochromulina</taxon>
    </lineage>
</organism>
<dbReference type="PANTHER" id="PTHR48004:SF42">
    <property type="entry name" value="PROTEIN TOO MANY MOUTHS-RELATED"/>
    <property type="match status" value="1"/>
</dbReference>
<dbReference type="FunFam" id="3.80.10.10:FF:000041">
    <property type="entry name" value="LRR receptor-like serine/threonine-protein kinase ERECTA"/>
    <property type="match status" value="1"/>
</dbReference>
<protein>
    <submittedName>
        <fullName evidence="3">Hcr2</fullName>
    </submittedName>
</protein>
<dbReference type="Pfam" id="PF00560">
    <property type="entry name" value="LRR_1"/>
    <property type="match status" value="1"/>
</dbReference>
<dbReference type="Gene3D" id="3.80.10.10">
    <property type="entry name" value="Ribonuclease Inhibitor"/>
    <property type="match status" value="3"/>
</dbReference>
<dbReference type="Proteomes" id="UP000037460">
    <property type="component" value="Unassembled WGS sequence"/>
</dbReference>
<proteinExistence type="predicted"/>
<dbReference type="SUPFAM" id="SSF52058">
    <property type="entry name" value="L domain-like"/>
    <property type="match status" value="1"/>
</dbReference>
<gene>
    <name evidence="3" type="ORF">Ctob_014184</name>
</gene>
<dbReference type="AlphaFoldDB" id="A0A0M0KBL5"/>
<comment type="caution">
    <text evidence="3">The sequence shown here is derived from an EMBL/GenBank/DDBJ whole genome shotgun (WGS) entry which is preliminary data.</text>
</comment>
<reference evidence="4" key="1">
    <citation type="journal article" date="2015" name="PLoS Genet.">
        <title>Genome Sequence and Transcriptome Analyses of Chrysochromulina tobin: Metabolic Tools for Enhanced Algal Fitness in the Prominent Order Prymnesiales (Haptophyceae).</title>
        <authorList>
            <person name="Hovde B.T."/>
            <person name="Deodato C.R."/>
            <person name="Hunsperger H.M."/>
            <person name="Ryken S.A."/>
            <person name="Yost W."/>
            <person name="Jha R.K."/>
            <person name="Patterson J."/>
            <person name="Monnat R.J. Jr."/>
            <person name="Barlow S.B."/>
            <person name="Starkenburg S.R."/>
            <person name="Cattolico R.A."/>
        </authorList>
    </citation>
    <scope>NUCLEOTIDE SEQUENCE</scope>
    <source>
        <strain evidence="4">CCMP291</strain>
    </source>
</reference>
<dbReference type="PANTHER" id="PTHR48004">
    <property type="entry name" value="OS01G0149700 PROTEIN"/>
    <property type="match status" value="1"/>
</dbReference>
<keyword evidence="1" id="KW-0433">Leucine-rich repeat</keyword>
<dbReference type="OrthoDB" id="2105857at2759"/>
<dbReference type="EMBL" id="JWZX01000694">
    <property type="protein sequence ID" value="KOO35952.1"/>
    <property type="molecule type" value="Genomic_DNA"/>
</dbReference>
<dbReference type="Pfam" id="PF13855">
    <property type="entry name" value="LRR_8"/>
    <property type="match status" value="1"/>
</dbReference>